<evidence type="ECO:0000313" key="2">
    <source>
        <dbReference type="Proteomes" id="UP000492821"/>
    </source>
</evidence>
<protein>
    <submittedName>
        <fullName evidence="3">EGF-like domain-containing protein</fullName>
    </submittedName>
</protein>
<evidence type="ECO:0000313" key="3">
    <source>
        <dbReference type="WBParaSite" id="Pan_g18829.t1"/>
    </source>
</evidence>
<evidence type="ECO:0000256" key="1">
    <source>
        <dbReference type="SAM" id="Phobius"/>
    </source>
</evidence>
<keyword evidence="1" id="KW-0812">Transmembrane</keyword>
<feature type="transmembrane region" description="Helical" evidence="1">
    <location>
        <begin position="117"/>
        <end position="137"/>
    </location>
</feature>
<organism evidence="2 3">
    <name type="scientific">Panagrellus redivivus</name>
    <name type="common">Microworm</name>
    <dbReference type="NCBI Taxonomy" id="6233"/>
    <lineage>
        <taxon>Eukaryota</taxon>
        <taxon>Metazoa</taxon>
        <taxon>Ecdysozoa</taxon>
        <taxon>Nematoda</taxon>
        <taxon>Chromadorea</taxon>
        <taxon>Rhabditida</taxon>
        <taxon>Tylenchina</taxon>
        <taxon>Panagrolaimomorpha</taxon>
        <taxon>Panagrolaimoidea</taxon>
        <taxon>Panagrolaimidae</taxon>
        <taxon>Panagrellus</taxon>
    </lineage>
</organism>
<proteinExistence type="predicted"/>
<reference evidence="3" key="2">
    <citation type="submission" date="2020-10" db="UniProtKB">
        <authorList>
            <consortium name="WormBaseParasite"/>
        </authorList>
    </citation>
    <scope>IDENTIFICATION</scope>
</reference>
<sequence>MPSLRCELLQVVLTFAFRSMITLIVIFICITSAFASEYSLFDYVNTTIRNADHCPPHFYGPDCNIPYCVPGNGILIQRKTDEYYCKCKHEFLKGTHCQIIDCNDGSLSNMAATRSEVIWAATVSILVLLILLFNIVISGRSGSYTLPQLEPETIEAAIQRNQNANSGLSRFGDAVRYLARKNTEEPPKYYAAITSDGPPVYQDPVNSLTHNADSQSGNLPAYDSAITIAQPPKYTV</sequence>
<feature type="transmembrane region" description="Helical" evidence="1">
    <location>
        <begin position="12"/>
        <end position="35"/>
    </location>
</feature>
<accession>A0A7E4VCN5</accession>
<dbReference type="AlphaFoldDB" id="A0A7E4VCN5"/>
<name>A0A7E4VCN5_PANRE</name>
<keyword evidence="2" id="KW-1185">Reference proteome</keyword>
<keyword evidence="1" id="KW-1133">Transmembrane helix</keyword>
<keyword evidence="1" id="KW-0472">Membrane</keyword>
<dbReference type="WBParaSite" id="Pan_g18829.t1">
    <property type="protein sequence ID" value="Pan_g18829.t1"/>
    <property type="gene ID" value="Pan_g18829"/>
</dbReference>
<dbReference type="Proteomes" id="UP000492821">
    <property type="component" value="Unassembled WGS sequence"/>
</dbReference>
<reference evidence="2" key="1">
    <citation type="journal article" date="2013" name="Genetics">
        <title>The draft genome and transcriptome of Panagrellus redivivus are shaped by the harsh demands of a free-living lifestyle.</title>
        <authorList>
            <person name="Srinivasan J."/>
            <person name="Dillman A.R."/>
            <person name="Macchietto M.G."/>
            <person name="Heikkinen L."/>
            <person name="Lakso M."/>
            <person name="Fracchia K.M."/>
            <person name="Antoshechkin I."/>
            <person name="Mortazavi A."/>
            <person name="Wong G."/>
            <person name="Sternberg P.W."/>
        </authorList>
    </citation>
    <scope>NUCLEOTIDE SEQUENCE [LARGE SCALE GENOMIC DNA]</scope>
    <source>
        <strain evidence="2">MT8872</strain>
    </source>
</reference>